<comment type="caution">
    <text evidence="2">The sequence shown here is derived from an EMBL/GenBank/DDBJ whole genome shotgun (WGS) entry which is preliminary data.</text>
</comment>
<evidence type="ECO:0000313" key="2">
    <source>
        <dbReference type="EMBL" id="MCW3788036.1"/>
    </source>
</evidence>
<reference evidence="2" key="1">
    <citation type="submission" date="2022-10" db="EMBL/GenBank/DDBJ databases">
        <authorList>
            <person name="Yu W.X."/>
        </authorList>
    </citation>
    <scope>NUCLEOTIDE SEQUENCE</scope>
    <source>
        <strain evidence="2">AAT</strain>
    </source>
</reference>
<dbReference type="Gene3D" id="3.40.50.2000">
    <property type="entry name" value="Glycogen Phosphorylase B"/>
    <property type="match status" value="3"/>
</dbReference>
<proteinExistence type="predicted"/>
<dbReference type="AlphaFoldDB" id="A0AAE3M687"/>
<evidence type="ECO:0000313" key="3">
    <source>
        <dbReference type="Proteomes" id="UP001209229"/>
    </source>
</evidence>
<dbReference type="RefSeq" id="WP_301191597.1">
    <property type="nucleotide sequence ID" value="NZ_JAPDPJ010000043.1"/>
</dbReference>
<dbReference type="PANTHER" id="PTHR45947:SF3">
    <property type="entry name" value="SULFOQUINOVOSYL TRANSFERASE SQD2"/>
    <property type="match status" value="1"/>
</dbReference>
<dbReference type="InterPro" id="IPR050194">
    <property type="entry name" value="Glycosyltransferase_grp1"/>
</dbReference>
<dbReference type="Pfam" id="PF13692">
    <property type="entry name" value="Glyco_trans_1_4"/>
    <property type="match status" value="1"/>
</dbReference>
<gene>
    <name evidence="2" type="ORF">OM075_16285</name>
</gene>
<evidence type="ECO:0000259" key="1">
    <source>
        <dbReference type="Pfam" id="PF13439"/>
    </source>
</evidence>
<keyword evidence="3" id="KW-1185">Reference proteome</keyword>
<dbReference type="CDD" id="cd03801">
    <property type="entry name" value="GT4_PimA-like"/>
    <property type="match status" value="1"/>
</dbReference>
<dbReference type="EMBL" id="JAPDPJ010000043">
    <property type="protein sequence ID" value="MCW3788036.1"/>
    <property type="molecule type" value="Genomic_DNA"/>
</dbReference>
<accession>A0AAE3M687</accession>
<protein>
    <submittedName>
        <fullName evidence="2">Glycosyltransferase family 4 protein</fullName>
    </submittedName>
</protein>
<dbReference type="InterPro" id="IPR028098">
    <property type="entry name" value="Glyco_trans_4-like_N"/>
</dbReference>
<dbReference type="SUPFAM" id="SSF53756">
    <property type="entry name" value="UDP-Glycosyltransferase/glycogen phosphorylase"/>
    <property type="match status" value="1"/>
</dbReference>
<sequence length="315" mass="35805">MDFSNLKVLIVYSSQGLFARKHLVTTQGTALEKIGVNVDYYDIPGKGILTYAKHILPLKRYVKQKQFDLVHAQFGYSGFTCAIAGCKPLVVSLMGTDYRLEKATSLLTRFFARSFWCFTIVKSQKMYNVLKIKNSKVIPNGIDFARFNTIDREIARRQVGFNSSAHVLWVSDPERKEKNFDLAREALSYLKTEDVELTVVNNVELDQVPFYYYAADVLLVTSKWEGSPNVVKEAMACSLPIVSTDVGDVIDITKDVDGCYITEPNPVEVARAVDTALTFGKRTNGREKVKYLDVEYISERLLDTYREVLRKRNKS</sequence>
<dbReference type="GO" id="GO:0016757">
    <property type="term" value="F:glycosyltransferase activity"/>
    <property type="evidence" value="ECO:0007669"/>
    <property type="project" value="UniProtKB-ARBA"/>
</dbReference>
<name>A0AAE3M687_9BACT</name>
<feature type="domain" description="Glycosyltransferase subfamily 4-like N-terminal" evidence="1">
    <location>
        <begin position="45"/>
        <end position="146"/>
    </location>
</feature>
<dbReference type="PANTHER" id="PTHR45947">
    <property type="entry name" value="SULFOQUINOVOSYL TRANSFERASE SQD2"/>
    <property type="match status" value="1"/>
</dbReference>
<organism evidence="2 3">
    <name type="scientific">Plebeiibacterium sediminum</name>
    <dbReference type="NCBI Taxonomy" id="2992112"/>
    <lineage>
        <taxon>Bacteria</taxon>
        <taxon>Pseudomonadati</taxon>
        <taxon>Bacteroidota</taxon>
        <taxon>Bacteroidia</taxon>
        <taxon>Marinilabiliales</taxon>
        <taxon>Marinilabiliaceae</taxon>
        <taxon>Plebeiibacterium</taxon>
    </lineage>
</organism>
<dbReference type="Proteomes" id="UP001209229">
    <property type="component" value="Unassembled WGS sequence"/>
</dbReference>
<dbReference type="Pfam" id="PF13439">
    <property type="entry name" value="Glyco_transf_4"/>
    <property type="match status" value="1"/>
</dbReference>